<accession>A0A8H7UBB2</accession>
<name>A0A8H7UBB2_MORIS</name>
<protein>
    <submittedName>
        <fullName evidence="1">Uncharacterized protein</fullName>
    </submittedName>
</protein>
<dbReference type="EMBL" id="JAEPQZ010000007">
    <property type="protein sequence ID" value="KAG2179256.1"/>
    <property type="molecule type" value="Genomic_DNA"/>
</dbReference>
<comment type="caution">
    <text evidence="1">The sequence shown here is derived from an EMBL/GenBank/DDBJ whole genome shotgun (WGS) entry which is preliminary data.</text>
</comment>
<evidence type="ECO:0000313" key="1">
    <source>
        <dbReference type="EMBL" id="KAG2179256.1"/>
    </source>
</evidence>
<proteinExistence type="predicted"/>
<dbReference type="AlphaFoldDB" id="A0A8H7UBB2"/>
<sequence>MTSWKVFDFESSVNAPTSPMDVSFSRNRRSSIISTTSSNTFDWPLESFNAFTRRASTSSMSLLGLGGNAPGVSRDETNKVVHSMTDALRDIFVDASVMHARVANNAQKQTVQLIKNRQTMRSLGSQVQLSRDDVAEAAEIIEQMERRELFANLLDTVNHCIHTLQDDKMKKKPGS</sequence>
<organism evidence="1 2">
    <name type="scientific">Mortierella isabellina</name>
    <name type="common">Filamentous fungus</name>
    <name type="synonym">Umbelopsis isabellina</name>
    <dbReference type="NCBI Taxonomy" id="91625"/>
    <lineage>
        <taxon>Eukaryota</taxon>
        <taxon>Fungi</taxon>
        <taxon>Fungi incertae sedis</taxon>
        <taxon>Mucoromycota</taxon>
        <taxon>Mucoromycotina</taxon>
        <taxon>Umbelopsidomycetes</taxon>
        <taxon>Umbelopsidales</taxon>
        <taxon>Umbelopsidaceae</taxon>
        <taxon>Umbelopsis</taxon>
    </lineage>
</organism>
<reference evidence="1" key="1">
    <citation type="submission" date="2020-12" db="EMBL/GenBank/DDBJ databases">
        <title>Metabolic potential, ecology and presence of endohyphal bacteria is reflected in genomic diversity of Mucoromycotina.</title>
        <authorList>
            <person name="Muszewska A."/>
            <person name="Okrasinska A."/>
            <person name="Steczkiewicz K."/>
            <person name="Drgas O."/>
            <person name="Orlowska M."/>
            <person name="Perlinska-Lenart U."/>
            <person name="Aleksandrzak-Piekarczyk T."/>
            <person name="Szatraj K."/>
            <person name="Zielenkiewicz U."/>
            <person name="Pilsyk S."/>
            <person name="Malc E."/>
            <person name="Mieczkowski P."/>
            <person name="Kruszewska J.S."/>
            <person name="Biernat P."/>
            <person name="Pawlowska J."/>
        </authorList>
    </citation>
    <scope>NUCLEOTIDE SEQUENCE</scope>
    <source>
        <strain evidence="1">WA0000067209</strain>
    </source>
</reference>
<dbReference type="Proteomes" id="UP000654370">
    <property type="component" value="Unassembled WGS sequence"/>
</dbReference>
<evidence type="ECO:0000313" key="2">
    <source>
        <dbReference type="Proteomes" id="UP000654370"/>
    </source>
</evidence>
<gene>
    <name evidence="1" type="ORF">INT43_002106</name>
</gene>
<dbReference type="OrthoDB" id="10044187at2759"/>
<keyword evidence="2" id="KW-1185">Reference proteome</keyword>